<dbReference type="STRING" id="112248.SAMN05444392_105230"/>
<evidence type="ECO:0000313" key="2">
    <source>
        <dbReference type="EMBL" id="SHE97998.1"/>
    </source>
</evidence>
<feature type="chain" id="PRO_5012747841" evidence="1">
    <location>
        <begin position="24"/>
        <end position="51"/>
    </location>
</feature>
<organism evidence="2 3">
    <name type="scientific">Seinonella peptonophila</name>
    <dbReference type="NCBI Taxonomy" id="112248"/>
    <lineage>
        <taxon>Bacteria</taxon>
        <taxon>Bacillati</taxon>
        <taxon>Bacillota</taxon>
        <taxon>Bacilli</taxon>
        <taxon>Bacillales</taxon>
        <taxon>Thermoactinomycetaceae</taxon>
        <taxon>Seinonella</taxon>
    </lineage>
</organism>
<dbReference type="EMBL" id="FQVL01000005">
    <property type="protein sequence ID" value="SHE97998.1"/>
    <property type="molecule type" value="Genomic_DNA"/>
</dbReference>
<dbReference type="Proteomes" id="UP000184476">
    <property type="component" value="Unassembled WGS sequence"/>
</dbReference>
<dbReference type="AlphaFoldDB" id="A0A1M4XX40"/>
<keyword evidence="3" id="KW-1185">Reference proteome</keyword>
<reference evidence="2 3" key="1">
    <citation type="submission" date="2016-11" db="EMBL/GenBank/DDBJ databases">
        <authorList>
            <person name="Jaros S."/>
            <person name="Januszkiewicz K."/>
            <person name="Wedrychowicz H."/>
        </authorList>
    </citation>
    <scope>NUCLEOTIDE SEQUENCE [LARGE SCALE GENOMIC DNA]</scope>
    <source>
        <strain evidence="2 3">DSM 44666</strain>
    </source>
</reference>
<protein>
    <submittedName>
        <fullName evidence="2">Uncharacterized protein</fullName>
    </submittedName>
</protein>
<proteinExistence type="predicted"/>
<evidence type="ECO:0000313" key="3">
    <source>
        <dbReference type="Proteomes" id="UP000184476"/>
    </source>
</evidence>
<dbReference type="RefSeq" id="WP_175552343.1">
    <property type="nucleotide sequence ID" value="NZ_FQVL01000005.1"/>
</dbReference>
<evidence type="ECO:0000256" key="1">
    <source>
        <dbReference type="SAM" id="SignalP"/>
    </source>
</evidence>
<keyword evidence="1" id="KW-0732">Signal</keyword>
<sequence length="51" mass="5049">MKSKKLVGLFAAAALLVVPIAGCGSDDDCKDSQGNTVSCDGYGDGGGIDID</sequence>
<feature type="signal peptide" evidence="1">
    <location>
        <begin position="1"/>
        <end position="23"/>
    </location>
</feature>
<accession>A0A1M4XX40</accession>
<gene>
    <name evidence="2" type="ORF">SAMN05444392_105230</name>
</gene>
<name>A0A1M4XX40_9BACL</name>